<dbReference type="EMBL" id="LCBN01000023">
    <property type="protein sequence ID" value="KKS13489.1"/>
    <property type="molecule type" value="Genomic_DNA"/>
</dbReference>
<dbReference type="Gene3D" id="3.30.1490.300">
    <property type="match status" value="1"/>
</dbReference>
<dbReference type="SUPFAM" id="SSF53067">
    <property type="entry name" value="Actin-like ATPase domain"/>
    <property type="match status" value="3"/>
</dbReference>
<dbReference type="InterPro" id="IPR050696">
    <property type="entry name" value="FtsA/MreB"/>
</dbReference>
<comment type="caution">
    <text evidence="2">The sequence shown here is derived from an EMBL/GenBank/DDBJ whole genome shotgun (WGS) entry which is preliminary data.</text>
</comment>
<name>A0A0G0WKZ9_9BACT</name>
<dbReference type="InterPro" id="IPR003494">
    <property type="entry name" value="SHS2_FtsA"/>
</dbReference>
<evidence type="ECO:0000259" key="1">
    <source>
        <dbReference type="SMART" id="SM00842"/>
    </source>
</evidence>
<dbReference type="SMART" id="SM00842">
    <property type="entry name" value="FtsA"/>
    <property type="match status" value="1"/>
</dbReference>
<protein>
    <submittedName>
        <fullName evidence="2">Type IV pilus assembly protein PilM</fullName>
    </submittedName>
</protein>
<dbReference type="Proteomes" id="UP000034753">
    <property type="component" value="Unassembled WGS sequence"/>
</dbReference>
<dbReference type="NCBIfam" id="TIGR01175">
    <property type="entry name" value="pilM"/>
    <property type="match status" value="1"/>
</dbReference>
<dbReference type="Gene3D" id="3.30.420.40">
    <property type="match status" value="2"/>
</dbReference>
<proteinExistence type="predicted"/>
<gene>
    <name evidence="2" type="ORF">UU67_C0023G0011</name>
</gene>
<organism evidence="2 3">
    <name type="scientific">Candidatus Daviesbacteria bacterium GW2011_GWB1_41_5</name>
    <dbReference type="NCBI Taxonomy" id="1618429"/>
    <lineage>
        <taxon>Bacteria</taxon>
        <taxon>Candidatus Daviesiibacteriota</taxon>
    </lineage>
</organism>
<accession>A0A0G0WKZ9</accession>
<dbReference type="PANTHER" id="PTHR32432:SF3">
    <property type="entry name" value="ETHANOLAMINE UTILIZATION PROTEIN EUTJ"/>
    <property type="match status" value="1"/>
</dbReference>
<dbReference type="AlphaFoldDB" id="A0A0G0WKZ9"/>
<dbReference type="Pfam" id="PF11104">
    <property type="entry name" value="PilM_2"/>
    <property type="match status" value="1"/>
</dbReference>
<evidence type="ECO:0000313" key="3">
    <source>
        <dbReference type="Proteomes" id="UP000034753"/>
    </source>
</evidence>
<dbReference type="GO" id="GO:0051301">
    <property type="term" value="P:cell division"/>
    <property type="evidence" value="ECO:0007669"/>
    <property type="project" value="InterPro"/>
</dbReference>
<sequence>MADFITGIDIGTSSIKGVLISHRGKIPKLISFGSIVSPQPGMLSGLDADLEVEAKAIRNLVNAIAAPTPQVVIALPESKIFTRVVSDLPYLSDEELASAIKYAAEEFVPLPIDQVNLYWQVITRSKQHNMTEVFVVASPKNIVARYLKVLEMAKLQPLALETELIAAARALVGNNPYAPTTLIAQFGATSTDFAVVSKGLILSTRSIATGGSALTRSIAQYLNFEPKQAEEYKNVYGLLQDQLEGKIYQALKPMMDIVVSETQRMVQAFQTKNAQNPIKRIVLTGGGAKLPGLVIYLANSLGLEVQEADPWSFLEKSPNISPKMLSGGMHYTVAVGLALRGE</sequence>
<dbReference type="PIRSF" id="PIRSF019169">
    <property type="entry name" value="PilM"/>
    <property type="match status" value="1"/>
</dbReference>
<dbReference type="CDD" id="cd24049">
    <property type="entry name" value="ASKHA_NBD_PilM"/>
    <property type="match status" value="1"/>
</dbReference>
<dbReference type="InterPro" id="IPR005883">
    <property type="entry name" value="PilM"/>
</dbReference>
<dbReference type="PANTHER" id="PTHR32432">
    <property type="entry name" value="CELL DIVISION PROTEIN FTSA-RELATED"/>
    <property type="match status" value="1"/>
</dbReference>
<evidence type="ECO:0000313" key="2">
    <source>
        <dbReference type="EMBL" id="KKS13489.1"/>
    </source>
</evidence>
<reference evidence="2 3" key="1">
    <citation type="journal article" date="2015" name="Nature">
        <title>rRNA introns, odd ribosomes, and small enigmatic genomes across a large radiation of phyla.</title>
        <authorList>
            <person name="Brown C.T."/>
            <person name="Hug L.A."/>
            <person name="Thomas B.C."/>
            <person name="Sharon I."/>
            <person name="Castelle C.J."/>
            <person name="Singh A."/>
            <person name="Wilkins M.J."/>
            <person name="Williams K.H."/>
            <person name="Banfield J.F."/>
        </authorList>
    </citation>
    <scope>NUCLEOTIDE SEQUENCE [LARGE SCALE GENOMIC DNA]</scope>
</reference>
<feature type="domain" description="SHS2" evidence="1">
    <location>
        <begin position="5"/>
        <end position="171"/>
    </location>
</feature>
<dbReference type="InterPro" id="IPR043129">
    <property type="entry name" value="ATPase_NBD"/>
</dbReference>